<dbReference type="PANTHER" id="PTHR37318:SF1">
    <property type="entry name" value="BSL7504 PROTEIN"/>
    <property type="match status" value="1"/>
</dbReference>
<dbReference type="GO" id="GO:0003677">
    <property type="term" value="F:DNA binding"/>
    <property type="evidence" value="ECO:0007669"/>
    <property type="project" value="UniProtKB-KW"/>
</dbReference>
<dbReference type="Gene3D" id="1.10.10.10">
    <property type="entry name" value="Winged helix-like DNA-binding domain superfamily/Winged helix DNA-binding domain"/>
    <property type="match status" value="1"/>
</dbReference>
<dbReference type="AlphaFoldDB" id="A0A840IV88"/>
<evidence type="ECO:0000313" key="3">
    <source>
        <dbReference type="Proteomes" id="UP000581769"/>
    </source>
</evidence>
<evidence type="ECO:0000313" key="2">
    <source>
        <dbReference type="EMBL" id="MBB4685683.1"/>
    </source>
</evidence>
<dbReference type="Pfam" id="PF13601">
    <property type="entry name" value="HTH_34"/>
    <property type="match status" value="1"/>
</dbReference>
<protein>
    <submittedName>
        <fullName evidence="2">DNA-binding MarR family transcriptional regulator</fullName>
    </submittedName>
</protein>
<sequence>MTGPALPELDPVIHAQARLRVTVALAGLHRADQITFPRLQQLLDMTAGNLSTHLRKLEDAGYVEITKAYEHRTPVTLVRLTEPGRTAFEQYTEALHRLLDAGA</sequence>
<comment type="caution">
    <text evidence="2">The sequence shown here is derived from an EMBL/GenBank/DDBJ whole genome shotgun (WGS) entry which is preliminary data.</text>
</comment>
<dbReference type="InterPro" id="IPR027395">
    <property type="entry name" value="WH_DNA-bd_dom"/>
</dbReference>
<accession>A0A840IV88</accession>
<reference evidence="2 3" key="1">
    <citation type="submission" date="2020-08" db="EMBL/GenBank/DDBJ databases">
        <title>Sequencing the genomes of 1000 actinobacteria strains.</title>
        <authorList>
            <person name="Klenk H.-P."/>
        </authorList>
    </citation>
    <scope>NUCLEOTIDE SEQUENCE [LARGE SCALE GENOMIC DNA]</scope>
    <source>
        <strain evidence="2 3">DSM 45859</strain>
    </source>
</reference>
<dbReference type="PANTHER" id="PTHR37318">
    <property type="entry name" value="BSL7504 PROTEIN"/>
    <property type="match status" value="1"/>
</dbReference>
<feature type="domain" description="Winged helix DNA-binding" evidence="1">
    <location>
        <begin position="24"/>
        <end position="99"/>
    </location>
</feature>
<keyword evidence="3" id="KW-1185">Reference proteome</keyword>
<dbReference type="EMBL" id="JACHMG010000001">
    <property type="protein sequence ID" value="MBB4685683.1"/>
    <property type="molecule type" value="Genomic_DNA"/>
</dbReference>
<dbReference type="RefSeq" id="WP_184780674.1">
    <property type="nucleotide sequence ID" value="NZ_JACHMG010000001.1"/>
</dbReference>
<organism evidence="2 3">
    <name type="scientific">Amycolatopsis jiangsuensis</name>
    <dbReference type="NCBI Taxonomy" id="1181879"/>
    <lineage>
        <taxon>Bacteria</taxon>
        <taxon>Bacillati</taxon>
        <taxon>Actinomycetota</taxon>
        <taxon>Actinomycetes</taxon>
        <taxon>Pseudonocardiales</taxon>
        <taxon>Pseudonocardiaceae</taxon>
        <taxon>Amycolatopsis</taxon>
    </lineage>
</organism>
<gene>
    <name evidence="2" type="ORF">BJY18_003168</name>
</gene>
<dbReference type="InterPro" id="IPR036390">
    <property type="entry name" value="WH_DNA-bd_sf"/>
</dbReference>
<dbReference type="InterPro" id="IPR036388">
    <property type="entry name" value="WH-like_DNA-bd_sf"/>
</dbReference>
<keyword evidence="2" id="KW-0238">DNA-binding</keyword>
<dbReference type="SUPFAM" id="SSF46785">
    <property type="entry name" value="Winged helix' DNA-binding domain"/>
    <property type="match status" value="1"/>
</dbReference>
<name>A0A840IV88_9PSEU</name>
<proteinExistence type="predicted"/>
<dbReference type="Proteomes" id="UP000581769">
    <property type="component" value="Unassembled WGS sequence"/>
</dbReference>
<evidence type="ECO:0000259" key="1">
    <source>
        <dbReference type="Pfam" id="PF13601"/>
    </source>
</evidence>